<feature type="transmembrane region" description="Helical" evidence="2">
    <location>
        <begin position="136"/>
        <end position="157"/>
    </location>
</feature>
<accession>A0AAD7AXP0</accession>
<name>A0AAD7AXP0_9AGAR</name>
<evidence type="ECO:0000313" key="3">
    <source>
        <dbReference type="EMBL" id="KAJ7603496.1"/>
    </source>
</evidence>
<keyword evidence="2" id="KW-0812">Transmembrane</keyword>
<feature type="compositionally biased region" description="Polar residues" evidence="1">
    <location>
        <begin position="1"/>
        <end position="10"/>
    </location>
</feature>
<evidence type="ECO:0000313" key="4">
    <source>
        <dbReference type="Proteomes" id="UP001221142"/>
    </source>
</evidence>
<keyword evidence="4" id="KW-1185">Reference proteome</keyword>
<reference evidence="3" key="1">
    <citation type="submission" date="2023-03" db="EMBL/GenBank/DDBJ databases">
        <title>Massive genome expansion in bonnet fungi (Mycena s.s.) driven by repeated elements and novel gene families across ecological guilds.</title>
        <authorList>
            <consortium name="Lawrence Berkeley National Laboratory"/>
            <person name="Harder C.B."/>
            <person name="Miyauchi S."/>
            <person name="Viragh M."/>
            <person name="Kuo A."/>
            <person name="Thoen E."/>
            <person name="Andreopoulos B."/>
            <person name="Lu D."/>
            <person name="Skrede I."/>
            <person name="Drula E."/>
            <person name="Henrissat B."/>
            <person name="Morin E."/>
            <person name="Kohler A."/>
            <person name="Barry K."/>
            <person name="LaButti K."/>
            <person name="Morin E."/>
            <person name="Salamov A."/>
            <person name="Lipzen A."/>
            <person name="Mereny Z."/>
            <person name="Hegedus B."/>
            <person name="Baldrian P."/>
            <person name="Stursova M."/>
            <person name="Weitz H."/>
            <person name="Taylor A."/>
            <person name="Grigoriev I.V."/>
            <person name="Nagy L.G."/>
            <person name="Martin F."/>
            <person name="Kauserud H."/>
        </authorList>
    </citation>
    <scope>NUCLEOTIDE SEQUENCE</scope>
    <source>
        <strain evidence="3">9284</strain>
    </source>
</reference>
<evidence type="ECO:0000256" key="1">
    <source>
        <dbReference type="SAM" id="MobiDB-lite"/>
    </source>
</evidence>
<proteinExistence type="predicted"/>
<organism evidence="3 4">
    <name type="scientific">Roridomyces roridus</name>
    <dbReference type="NCBI Taxonomy" id="1738132"/>
    <lineage>
        <taxon>Eukaryota</taxon>
        <taxon>Fungi</taxon>
        <taxon>Dikarya</taxon>
        <taxon>Basidiomycota</taxon>
        <taxon>Agaricomycotina</taxon>
        <taxon>Agaricomycetes</taxon>
        <taxon>Agaricomycetidae</taxon>
        <taxon>Agaricales</taxon>
        <taxon>Marasmiineae</taxon>
        <taxon>Mycenaceae</taxon>
        <taxon>Roridomyces</taxon>
    </lineage>
</organism>
<dbReference type="Proteomes" id="UP001221142">
    <property type="component" value="Unassembled WGS sequence"/>
</dbReference>
<keyword evidence="2" id="KW-1133">Transmembrane helix</keyword>
<comment type="caution">
    <text evidence="3">The sequence shown here is derived from an EMBL/GenBank/DDBJ whole genome shotgun (WGS) entry which is preliminary data.</text>
</comment>
<dbReference type="AlphaFoldDB" id="A0AAD7AXP0"/>
<feature type="compositionally biased region" description="Acidic residues" evidence="1">
    <location>
        <begin position="278"/>
        <end position="303"/>
    </location>
</feature>
<gene>
    <name evidence="3" type="ORF">FB45DRAFT_1014233</name>
</gene>
<protein>
    <submittedName>
        <fullName evidence="3">Uncharacterized protein</fullName>
    </submittedName>
</protein>
<feature type="compositionally biased region" description="Polar residues" evidence="1">
    <location>
        <begin position="17"/>
        <end position="32"/>
    </location>
</feature>
<dbReference type="EMBL" id="JARKIF010000139">
    <property type="protein sequence ID" value="KAJ7603496.1"/>
    <property type="molecule type" value="Genomic_DNA"/>
</dbReference>
<keyword evidence="2" id="KW-0472">Membrane</keyword>
<feature type="region of interest" description="Disordered" evidence="1">
    <location>
        <begin position="270"/>
        <end position="307"/>
    </location>
</feature>
<sequence>MISDSNTTQVFEPLHNLSPTDSSRGQLGSPPLSNDFMQLGFPRLDDYGDECPPRESTRTWVLRLPQRAKNESLNGTEGYCLLVPEVQRRLGFDPRTDWVYTLAVSEHDNDAVDDENLDAGTVMPYHGAGLLAPRHIFLLVPALFSLAVVPLLCRLLHQGLLSRHFIFQHHQEIAQGFSSFLAHNPIEGGVQTCQELLDAVIVKEAARGRHPTLHPVEQATPDLLQLPNYPWLQLLWCWFFETLAALAARFVIVSVEVPVSNRATSRLWYQPLPPAEEGNSDEEEEEEGEDEDEDDHMDVDEEPTGERTGLKIRLMFPARIINGDLMADDVVDDELSFEDEELLELEEEFAGDDDGECED</sequence>
<evidence type="ECO:0000256" key="2">
    <source>
        <dbReference type="SAM" id="Phobius"/>
    </source>
</evidence>
<feature type="region of interest" description="Disordered" evidence="1">
    <location>
        <begin position="1"/>
        <end position="32"/>
    </location>
</feature>